<gene>
    <name evidence="2" type="ORF">PC115_g15514</name>
    <name evidence="3" type="ORF">PC117_g16935</name>
</gene>
<organism evidence="2 4">
    <name type="scientific">Phytophthora cactorum</name>
    <dbReference type="NCBI Taxonomy" id="29920"/>
    <lineage>
        <taxon>Eukaryota</taxon>
        <taxon>Sar</taxon>
        <taxon>Stramenopiles</taxon>
        <taxon>Oomycota</taxon>
        <taxon>Peronosporomycetes</taxon>
        <taxon>Peronosporales</taxon>
        <taxon>Peronosporaceae</taxon>
        <taxon>Phytophthora</taxon>
    </lineage>
</organism>
<evidence type="ECO:0000313" key="2">
    <source>
        <dbReference type="EMBL" id="KAG2902753.1"/>
    </source>
</evidence>
<comment type="caution">
    <text evidence="2">The sequence shown here is derived from an EMBL/GenBank/DDBJ whole genome shotgun (WGS) entry which is preliminary data.</text>
</comment>
<evidence type="ECO:0000256" key="1">
    <source>
        <dbReference type="SAM" id="MobiDB-lite"/>
    </source>
</evidence>
<proteinExistence type="predicted"/>
<feature type="region of interest" description="Disordered" evidence="1">
    <location>
        <begin position="15"/>
        <end position="34"/>
    </location>
</feature>
<reference evidence="2" key="1">
    <citation type="submission" date="2018-10" db="EMBL/GenBank/DDBJ databases">
        <title>Effector identification in a new, highly contiguous assembly of the strawberry crown rot pathogen Phytophthora cactorum.</title>
        <authorList>
            <person name="Armitage A.D."/>
            <person name="Nellist C.F."/>
            <person name="Bates H."/>
            <person name="Vickerstaff R.J."/>
            <person name="Harrison R.J."/>
        </authorList>
    </citation>
    <scope>NUCLEOTIDE SEQUENCE</scope>
    <source>
        <strain evidence="2">4032</strain>
        <strain evidence="3">4040</strain>
    </source>
</reference>
<sequence>MSTVRNVVQQALISASGGNSGGQSTRTTTTSSAPVIISTTTAPVSVTGVAAAGMPTTQSVVVAVGRLVVPGTAEPGVHVVQIVATTGLWQLRLLRPWDL</sequence>
<evidence type="ECO:0000313" key="3">
    <source>
        <dbReference type="EMBL" id="KAG2918849.1"/>
    </source>
</evidence>
<dbReference type="Proteomes" id="UP000736787">
    <property type="component" value="Unassembled WGS sequence"/>
</dbReference>
<protein>
    <submittedName>
        <fullName evidence="2">Uncharacterized protein</fullName>
    </submittedName>
</protein>
<name>A0A8T1BFN4_9STRA</name>
<dbReference type="EMBL" id="RCMI01000634">
    <property type="protein sequence ID" value="KAG2902753.1"/>
    <property type="molecule type" value="Genomic_DNA"/>
</dbReference>
<feature type="compositionally biased region" description="Low complexity" evidence="1">
    <location>
        <begin position="22"/>
        <end position="32"/>
    </location>
</feature>
<dbReference type="AlphaFoldDB" id="A0A8T1BFN4"/>
<dbReference type="EMBL" id="RCMK01000618">
    <property type="protein sequence ID" value="KAG2918849.1"/>
    <property type="molecule type" value="Genomic_DNA"/>
</dbReference>
<dbReference type="Proteomes" id="UP000774804">
    <property type="component" value="Unassembled WGS sequence"/>
</dbReference>
<accession>A0A8T1BFN4</accession>
<evidence type="ECO:0000313" key="4">
    <source>
        <dbReference type="Proteomes" id="UP000774804"/>
    </source>
</evidence>